<evidence type="ECO:0000313" key="1">
    <source>
        <dbReference type="EMBL" id="OXR40496.1"/>
    </source>
</evidence>
<dbReference type="AlphaFoldDB" id="A0A231GV70"/>
<accession>A0A231GV70</accession>
<keyword evidence="2" id="KW-1185">Reference proteome</keyword>
<sequence length="96" mass="10763">MQPDGPPTIPTDYVTRQSTRIIANGHRDYRADSITQPDNAFPFPFPDPGNPMLEYLVRKAKELDETEGQPPYVWLAVHAWYEGALSTLADPPKSHG</sequence>
<protein>
    <submittedName>
        <fullName evidence="1">Uncharacterized protein</fullName>
    </submittedName>
</protein>
<gene>
    <name evidence="1" type="ORF">B7C42_07435</name>
</gene>
<evidence type="ECO:0000313" key="2">
    <source>
        <dbReference type="Proteomes" id="UP000215506"/>
    </source>
</evidence>
<proteinExistence type="predicted"/>
<name>A0A231GV70_9NOCA</name>
<comment type="caution">
    <text evidence="1">The sequence shown here is derived from an EMBL/GenBank/DDBJ whole genome shotgun (WGS) entry which is preliminary data.</text>
</comment>
<reference evidence="1 2" key="1">
    <citation type="submission" date="2017-07" db="EMBL/GenBank/DDBJ databases">
        <title>First draft Genome Sequence of Nocardia cerradoensis isolated from human infection.</title>
        <authorList>
            <person name="Carrasco G."/>
        </authorList>
    </citation>
    <scope>NUCLEOTIDE SEQUENCE [LARGE SCALE GENOMIC DNA]</scope>
    <source>
        <strain evidence="1 2">CNM20130759</strain>
    </source>
</reference>
<dbReference type="EMBL" id="NGAF01000031">
    <property type="protein sequence ID" value="OXR40496.1"/>
    <property type="molecule type" value="Genomic_DNA"/>
</dbReference>
<organism evidence="1 2">
    <name type="scientific">Nocardia cerradoensis</name>
    <dbReference type="NCBI Taxonomy" id="85688"/>
    <lineage>
        <taxon>Bacteria</taxon>
        <taxon>Bacillati</taxon>
        <taxon>Actinomycetota</taxon>
        <taxon>Actinomycetes</taxon>
        <taxon>Mycobacteriales</taxon>
        <taxon>Nocardiaceae</taxon>
        <taxon>Nocardia</taxon>
    </lineage>
</organism>
<dbReference type="Proteomes" id="UP000215506">
    <property type="component" value="Unassembled WGS sequence"/>
</dbReference>